<dbReference type="EMBL" id="CAJNOK010030835">
    <property type="protein sequence ID" value="CAF1465003.1"/>
    <property type="molecule type" value="Genomic_DNA"/>
</dbReference>
<keyword evidence="1" id="KW-0677">Repeat</keyword>
<dbReference type="Proteomes" id="UP000682733">
    <property type="component" value="Unassembled WGS sequence"/>
</dbReference>
<dbReference type="EMBL" id="CAJNOQ010012868">
    <property type="protein sequence ID" value="CAF1309620.1"/>
    <property type="molecule type" value="Genomic_DNA"/>
</dbReference>
<evidence type="ECO:0000313" key="2">
    <source>
        <dbReference type="EMBL" id="CAF1309620.1"/>
    </source>
</evidence>
<name>A0A815ECR1_9BILA</name>
<dbReference type="EMBL" id="CAJOBA010052702">
    <property type="protein sequence ID" value="CAF4257694.1"/>
    <property type="molecule type" value="Genomic_DNA"/>
</dbReference>
<dbReference type="AlphaFoldDB" id="A0A815ECR1"/>
<evidence type="ECO:0000313" key="6">
    <source>
        <dbReference type="Proteomes" id="UP000663829"/>
    </source>
</evidence>
<reference evidence="2" key="1">
    <citation type="submission" date="2021-02" db="EMBL/GenBank/DDBJ databases">
        <authorList>
            <person name="Nowell W R."/>
        </authorList>
    </citation>
    <scope>NUCLEOTIDE SEQUENCE</scope>
</reference>
<evidence type="ECO:0000256" key="1">
    <source>
        <dbReference type="ARBA" id="ARBA00022737"/>
    </source>
</evidence>
<dbReference type="Proteomes" id="UP000677228">
    <property type="component" value="Unassembled WGS sequence"/>
</dbReference>
<dbReference type="InterPro" id="IPR011042">
    <property type="entry name" value="6-blade_b-propeller_TolB-like"/>
</dbReference>
<gene>
    <name evidence="2" type="ORF">GPM918_LOCUS28929</name>
    <name evidence="3" type="ORF">OVA965_LOCUS35416</name>
    <name evidence="4" type="ORF">SRO942_LOCUS29465</name>
    <name evidence="5" type="ORF">TMI583_LOCUS36375</name>
</gene>
<dbReference type="EMBL" id="CAJOBC010041735">
    <property type="protein sequence ID" value="CAF4145857.1"/>
    <property type="molecule type" value="Genomic_DNA"/>
</dbReference>
<evidence type="ECO:0000313" key="5">
    <source>
        <dbReference type="EMBL" id="CAF4257694.1"/>
    </source>
</evidence>
<dbReference type="Gene3D" id="2.120.10.30">
    <property type="entry name" value="TolB, C-terminal domain"/>
    <property type="match status" value="1"/>
</dbReference>
<protein>
    <submittedName>
        <fullName evidence="2">Uncharacterized protein</fullName>
    </submittedName>
</protein>
<dbReference type="Proteomes" id="UP000663829">
    <property type="component" value="Unassembled WGS sequence"/>
</dbReference>
<proteinExistence type="predicted"/>
<dbReference type="SUPFAM" id="SSF101898">
    <property type="entry name" value="NHL repeat"/>
    <property type="match status" value="1"/>
</dbReference>
<evidence type="ECO:0000313" key="3">
    <source>
        <dbReference type="EMBL" id="CAF1465003.1"/>
    </source>
</evidence>
<sequence length="116" mass="12750">MTNVFSKSCFDDVNDNGIYVCDTGNSRIQKWLPNAINETTVAGENGWGSGFNQLKDPSSIIVDPSTRIIYISDYNNYRIVKWLPNATIGSLVAGGNSPNSQANQLYLPAGIRFDSR</sequence>
<dbReference type="Pfam" id="PF01436">
    <property type="entry name" value="NHL"/>
    <property type="match status" value="1"/>
</dbReference>
<dbReference type="InterPro" id="IPR001258">
    <property type="entry name" value="NHL_repeat"/>
</dbReference>
<dbReference type="Proteomes" id="UP000681722">
    <property type="component" value="Unassembled WGS sequence"/>
</dbReference>
<keyword evidence="6" id="KW-1185">Reference proteome</keyword>
<organism evidence="2 6">
    <name type="scientific">Didymodactylos carnosus</name>
    <dbReference type="NCBI Taxonomy" id="1234261"/>
    <lineage>
        <taxon>Eukaryota</taxon>
        <taxon>Metazoa</taxon>
        <taxon>Spiralia</taxon>
        <taxon>Gnathifera</taxon>
        <taxon>Rotifera</taxon>
        <taxon>Eurotatoria</taxon>
        <taxon>Bdelloidea</taxon>
        <taxon>Philodinida</taxon>
        <taxon>Philodinidae</taxon>
        <taxon>Didymodactylos</taxon>
    </lineage>
</organism>
<comment type="caution">
    <text evidence="2">The sequence shown here is derived from an EMBL/GenBank/DDBJ whole genome shotgun (WGS) entry which is preliminary data.</text>
</comment>
<accession>A0A815ECR1</accession>
<evidence type="ECO:0000313" key="4">
    <source>
        <dbReference type="EMBL" id="CAF4145857.1"/>
    </source>
</evidence>
<dbReference type="OrthoDB" id="10018719at2759"/>